<dbReference type="Proteomes" id="UP000249789">
    <property type="component" value="Unassembled WGS sequence"/>
</dbReference>
<dbReference type="OrthoDB" id="4153865at2759"/>
<sequence length="108" mass="11140">MFGGTLFAWVRPSPEAPVAESTWNPTSLEMQEPRRIAASANNELITEQPRMGEPMVRLRGGGEGEDVCCGLCAGVSCFECFSCCDCCCDCCDCCGGGGGPGGPPGPGP</sequence>
<reference evidence="1 2" key="1">
    <citation type="submission" date="2018-02" db="EMBL/GenBank/DDBJ databases">
        <title>The genomes of Aspergillus section Nigri reveals drivers in fungal speciation.</title>
        <authorList>
            <consortium name="DOE Joint Genome Institute"/>
            <person name="Vesth T.C."/>
            <person name="Nybo J."/>
            <person name="Theobald S."/>
            <person name="Brandl J."/>
            <person name="Frisvad J.C."/>
            <person name="Nielsen K.F."/>
            <person name="Lyhne E.K."/>
            <person name="Kogle M.E."/>
            <person name="Kuo A."/>
            <person name="Riley R."/>
            <person name="Clum A."/>
            <person name="Nolan M."/>
            <person name="Lipzen A."/>
            <person name="Salamov A."/>
            <person name="Henrissat B."/>
            <person name="Wiebenga A."/>
            <person name="De vries R.P."/>
            <person name="Grigoriev I.V."/>
            <person name="Mortensen U.H."/>
            <person name="Andersen M.R."/>
            <person name="Baker S.E."/>
        </authorList>
    </citation>
    <scope>NUCLEOTIDE SEQUENCE [LARGE SCALE GENOMIC DNA]</scope>
    <source>
        <strain evidence="1 2">CBS 313.89</strain>
    </source>
</reference>
<protein>
    <recommendedName>
        <fullName evidence="3">Cysteine-rich transmembrane CYSTM domain-containing protein</fullName>
    </recommendedName>
</protein>
<evidence type="ECO:0000313" key="1">
    <source>
        <dbReference type="EMBL" id="RAK73174.1"/>
    </source>
</evidence>
<dbReference type="RefSeq" id="XP_040797184.1">
    <property type="nucleotide sequence ID" value="XM_040950352.1"/>
</dbReference>
<accession>A0A8G1VXP2</accession>
<proteinExistence type="predicted"/>
<dbReference type="EMBL" id="KZ824683">
    <property type="protein sequence ID" value="RAK73174.1"/>
    <property type="molecule type" value="Genomic_DNA"/>
</dbReference>
<keyword evidence="2" id="KW-1185">Reference proteome</keyword>
<dbReference type="GeneID" id="63867687"/>
<name>A0A8G1VXP2_9EURO</name>
<gene>
    <name evidence="1" type="ORF">BO72DRAFT_531286</name>
</gene>
<dbReference type="AlphaFoldDB" id="A0A8G1VXP2"/>
<dbReference type="VEuPathDB" id="FungiDB:BO72DRAFT_531286"/>
<organism evidence="1 2">
    <name type="scientific">Aspergillus fijiensis CBS 313.89</name>
    <dbReference type="NCBI Taxonomy" id="1448319"/>
    <lineage>
        <taxon>Eukaryota</taxon>
        <taxon>Fungi</taxon>
        <taxon>Dikarya</taxon>
        <taxon>Ascomycota</taxon>
        <taxon>Pezizomycotina</taxon>
        <taxon>Eurotiomycetes</taxon>
        <taxon>Eurotiomycetidae</taxon>
        <taxon>Eurotiales</taxon>
        <taxon>Aspergillaceae</taxon>
        <taxon>Aspergillus</taxon>
    </lineage>
</organism>
<evidence type="ECO:0000313" key="2">
    <source>
        <dbReference type="Proteomes" id="UP000249789"/>
    </source>
</evidence>
<evidence type="ECO:0008006" key="3">
    <source>
        <dbReference type="Google" id="ProtNLM"/>
    </source>
</evidence>